<evidence type="ECO:0000256" key="2">
    <source>
        <dbReference type="ARBA" id="ARBA00023015"/>
    </source>
</evidence>
<gene>
    <name evidence="7" type="ORF">F6X53_08585</name>
</gene>
<accession>A0A6L3T3S9</accession>
<dbReference type="AlphaFoldDB" id="A0A6L3T3S9"/>
<dbReference type="Proteomes" id="UP000474159">
    <property type="component" value="Unassembled WGS sequence"/>
</dbReference>
<evidence type="ECO:0000256" key="5">
    <source>
        <dbReference type="PROSITE-ProRule" id="PRU00335"/>
    </source>
</evidence>
<reference evidence="7 8" key="1">
    <citation type="submission" date="2019-09" db="EMBL/GenBank/DDBJ databases">
        <title>YIM 48816 draft genome.</title>
        <authorList>
            <person name="Jiang L."/>
        </authorList>
    </citation>
    <scope>NUCLEOTIDE SEQUENCE [LARGE SCALE GENOMIC DNA]</scope>
    <source>
        <strain evidence="7 8">YIM 48816</strain>
    </source>
</reference>
<dbReference type="Pfam" id="PF13977">
    <property type="entry name" value="TetR_C_6"/>
    <property type="match status" value="1"/>
</dbReference>
<feature type="domain" description="HTH tetR-type" evidence="6">
    <location>
        <begin position="16"/>
        <end position="76"/>
    </location>
</feature>
<dbReference type="SUPFAM" id="SSF46689">
    <property type="entry name" value="Homeodomain-like"/>
    <property type="match status" value="1"/>
</dbReference>
<dbReference type="PANTHER" id="PTHR30055">
    <property type="entry name" value="HTH-TYPE TRANSCRIPTIONAL REGULATOR RUTR"/>
    <property type="match status" value="1"/>
</dbReference>
<dbReference type="PANTHER" id="PTHR30055:SF226">
    <property type="entry name" value="HTH-TYPE TRANSCRIPTIONAL REGULATOR PKSA"/>
    <property type="match status" value="1"/>
</dbReference>
<dbReference type="OrthoDB" id="9802802at2"/>
<dbReference type="RefSeq" id="WP_150999516.1">
    <property type="nucleotide sequence ID" value="NZ_BPQY01000192.1"/>
</dbReference>
<dbReference type="PRINTS" id="PR00455">
    <property type="entry name" value="HTHTETR"/>
</dbReference>
<evidence type="ECO:0000256" key="4">
    <source>
        <dbReference type="ARBA" id="ARBA00023163"/>
    </source>
</evidence>
<dbReference type="GO" id="GO:0000976">
    <property type="term" value="F:transcription cis-regulatory region binding"/>
    <property type="evidence" value="ECO:0007669"/>
    <property type="project" value="TreeGrafter"/>
</dbReference>
<keyword evidence="4" id="KW-0804">Transcription</keyword>
<keyword evidence="2" id="KW-0805">Transcription regulation</keyword>
<evidence type="ECO:0000313" key="8">
    <source>
        <dbReference type="Proteomes" id="UP000474159"/>
    </source>
</evidence>
<comment type="caution">
    <text evidence="7">The sequence shown here is derived from an EMBL/GenBank/DDBJ whole genome shotgun (WGS) entry which is preliminary data.</text>
</comment>
<evidence type="ECO:0000256" key="1">
    <source>
        <dbReference type="ARBA" id="ARBA00022491"/>
    </source>
</evidence>
<evidence type="ECO:0000256" key="3">
    <source>
        <dbReference type="ARBA" id="ARBA00023125"/>
    </source>
</evidence>
<dbReference type="Pfam" id="PF00440">
    <property type="entry name" value="TetR_N"/>
    <property type="match status" value="1"/>
</dbReference>
<proteinExistence type="predicted"/>
<dbReference type="SUPFAM" id="SSF48498">
    <property type="entry name" value="Tetracyclin repressor-like, C-terminal domain"/>
    <property type="match status" value="1"/>
</dbReference>
<sequence length="214" mass="23040">MSAALGTVIEARSGQTARREQILDAAEACFVRNGFHRTTMQDLARAAGMTAGNIYHYFESKEALVLGLAERERARGAALVSRLAGGGDRRAVLMGIINQYFVSIPREAAVLRLDLWSEATRNPAIAAMTARFDEEGRDFFIEAISALATAPDCDPVALFETLDGLMRGIVVNRALRPDYDPAPAAARLRGLLDAGLAGRLPTCPDAAPAPETRR</sequence>
<dbReference type="Gene3D" id="1.10.357.10">
    <property type="entry name" value="Tetracycline Repressor, domain 2"/>
    <property type="match status" value="1"/>
</dbReference>
<feature type="DNA-binding region" description="H-T-H motif" evidence="5">
    <location>
        <begin position="39"/>
        <end position="58"/>
    </location>
</feature>
<dbReference type="InterPro" id="IPR050109">
    <property type="entry name" value="HTH-type_TetR-like_transc_reg"/>
</dbReference>
<dbReference type="InterPro" id="IPR036271">
    <property type="entry name" value="Tet_transcr_reg_TetR-rel_C_sf"/>
</dbReference>
<name>A0A6L3T3S9_9HYPH</name>
<keyword evidence="3 5" id="KW-0238">DNA-binding</keyword>
<keyword evidence="1" id="KW-0678">Repressor</keyword>
<dbReference type="GO" id="GO:0003700">
    <property type="term" value="F:DNA-binding transcription factor activity"/>
    <property type="evidence" value="ECO:0007669"/>
    <property type="project" value="TreeGrafter"/>
</dbReference>
<dbReference type="InterPro" id="IPR039538">
    <property type="entry name" value="BetI_C"/>
</dbReference>
<protein>
    <submittedName>
        <fullName evidence="7">TetR family transcriptional regulator</fullName>
    </submittedName>
</protein>
<evidence type="ECO:0000313" key="7">
    <source>
        <dbReference type="EMBL" id="KAB1079814.1"/>
    </source>
</evidence>
<dbReference type="InterPro" id="IPR009057">
    <property type="entry name" value="Homeodomain-like_sf"/>
</dbReference>
<keyword evidence="8" id="KW-1185">Reference proteome</keyword>
<dbReference type="InterPro" id="IPR001647">
    <property type="entry name" value="HTH_TetR"/>
</dbReference>
<organism evidence="7 8">
    <name type="scientific">Methylobacterium soli</name>
    <dbReference type="NCBI Taxonomy" id="553447"/>
    <lineage>
        <taxon>Bacteria</taxon>
        <taxon>Pseudomonadati</taxon>
        <taxon>Pseudomonadota</taxon>
        <taxon>Alphaproteobacteria</taxon>
        <taxon>Hyphomicrobiales</taxon>
        <taxon>Methylobacteriaceae</taxon>
        <taxon>Methylobacterium</taxon>
    </lineage>
</organism>
<dbReference type="EMBL" id="VZZK01000007">
    <property type="protein sequence ID" value="KAB1079814.1"/>
    <property type="molecule type" value="Genomic_DNA"/>
</dbReference>
<evidence type="ECO:0000259" key="6">
    <source>
        <dbReference type="PROSITE" id="PS50977"/>
    </source>
</evidence>
<dbReference type="PROSITE" id="PS50977">
    <property type="entry name" value="HTH_TETR_2"/>
    <property type="match status" value="1"/>
</dbReference>